<evidence type="ECO:0000313" key="1">
    <source>
        <dbReference type="EMBL" id="RDE08382.1"/>
    </source>
</evidence>
<dbReference type="Proteomes" id="UP000253759">
    <property type="component" value="Unassembled WGS sequence"/>
</dbReference>
<dbReference type="AlphaFoldDB" id="A0A369W555"/>
<name>A0A369W555_9HYPH</name>
<dbReference type="RefSeq" id="WP_114646360.1">
    <property type="nucleotide sequence ID" value="NZ_QQNH01000017.1"/>
</dbReference>
<dbReference type="EMBL" id="QQNH01000017">
    <property type="protein sequence ID" value="RDE08382.1"/>
    <property type="molecule type" value="Genomic_DNA"/>
</dbReference>
<reference evidence="2" key="1">
    <citation type="submission" date="2018-07" db="EMBL/GenBank/DDBJ databases">
        <authorList>
            <person name="Liu B.-T."/>
            <person name="Du Z."/>
        </authorList>
    </citation>
    <scope>NUCLEOTIDE SEQUENCE [LARGE SCALE GENOMIC DNA]</scope>
    <source>
        <strain evidence="2">XYN52</strain>
    </source>
</reference>
<accession>A0A369W555</accession>
<dbReference type="OrthoDB" id="9952075at2"/>
<protein>
    <submittedName>
        <fullName evidence="1">Uncharacterized protein</fullName>
    </submittedName>
</protein>
<sequence>MSYDPIKVTQAGDALNRGIPIVNTVWLALGNAELDRDVDRAADTLFEARAKLIEAQRLIGLHNEPEPGE</sequence>
<keyword evidence="2" id="KW-1185">Reference proteome</keyword>
<gene>
    <name evidence="1" type="ORF">DVH29_11670</name>
</gene>
<evidence type="ECO:0000313" key="2">
    <source>
        <dbReference type="Proteomes" id="UP000253759"/>
    </source>
</evidence>
<comment type="caution">
    <text evidence="1">The sequence shown here is derived from an EMBL/GenBank/DDBJ whole genome shotgun (WGS) entry which is preliminary data.</text>
</comment>
<proteinExistence type="predicted"/>
<organism evidence="1 2">
    <name type="scientific">Pelagibacterium lacus</name>
    <dbReference type="NCBI Taxonomy" id="2282655"/>
    <lineage>
        <taxon>Bacteria</taxon>
        <taxon>Pseudomonadati</taxon>
        <taxon>Pseudomonadota</taxon>
        <taxon>Alphaproteobacteria</taxon>
        <taxon>Hyphomicrobiales</taxon>
        <taxon>Devosiaceae</taxon>
        <taxon>Pelagibacterium</taxon>
    </lineage>
</organism>